<dbReference type="Pfam" id="PF19272">
    <property type="entry name" value="ASMase_C"/>
    <property type="match status" value="1"/>
</dbReference>
<keyword evidence="15" id="KW-1185">Reference proteome</keyword>
<evidence type="ECO:0000256" key="1">
    <source>
        <dbReference type="ARBA" id="ARBA00001947"/>
    </source>
</evidence>
<evidence type="ECO:0000313" key="15">
    <source>
        <dbReference type="Proteomes" id="UP001562425"/>
    </source>
</evidence>
<dbReference type="Pfam" id="PF00149">
    <property type="entry name" value="Metallophos"/>
    <property type="match status" value="2"/>
</dbReference>
<keyword evidence="5" id="KW-0479">Metal-binding</keyword>
<dbReference type="EMBL" id="JBEHCU010010069">
    <property type="protein sequence ID" value="KAL1378825.1"/>
    <property type="molecule type" value="Genomic_DNA"/>
</dbReference>
<keyword evidence="9" id="KW-1015">Disulfide bond</keyword>
<comment type="cofactor">
    <cofactor evidence="1">
        <name>Zn(2+)</name>
        <dbReference type="ChEBI" id="CHEBI:29105"/>
    </cofactor>
</comment>
<evidence type="ECO:0000256" key="3">
    <source>
        <dbReference type="ARBA" id="ARBA00008234"/>
    </source>
</evidence>
<dbReference type="GO" id="GO:0016020">
    <property type="term" value="C:membrane"/>
    <property type="evidence" value="ECO:0007669"/>
    <property type="project" value="GOC"/>
</dbReference>
<accession>A0ABD1CRG3</accession>
<evidence type="ECO:0000256" key="10">
    <source>
        <dbReference type="ARBA" id="ARBA00023180"/>
    </source>
</evidence>
<dbReference type="InterPro" id="IPR029052">
    <property type="entry name" value="Metallo-depent_PP-like"/>
</dbReference>
<evidence type="ECO:0000256" key="12">
    <source>
        <dbReference type="ARBA" id="ARBA00047268"/>
    </source>
</evidence>
<protein>
    <recommendedName>
        <fullName evidence="13">Saposin B-type domain-containing protein</fullName>
    </recommendedName>
</protein>
<dbReference type="Proteomes" id="UP001562425">
    <property type="component" value="Unassembled WGS sequence"/>
</dbReference>
<gene>
    <name evidence="14" type="ORF">pipiens_015323</name>
</gene>
<feature type="domain" description="Saposin B-type" evidence="13">
    <location>
        <begin position="626"/>
        <end position="714"/>
    </location>
</feature>
<dbReference type="InterPro" id="IPR004843">
    <property type="entry name" value="Calcineurin-like_PHP"/>
</dbReference>
<keyword evidence="7" id="KW-0378">Hydrolase</keyword>
<dbReference type="SUPFAM" id="SSF56300">
    <property type="entry name" value="Metallo-dependent phosphatases"/>
    <property type="match status" value="2"/>
</dbReference>
<keyword evidence="10" id="KW-0325">Glycoprotein</keyword>
<keyword evidence="8" id="KW-0862">Zinc</keyword>
<evidence type="ECO:0000256" key="2">
    <source>
        <dbReference type="ARBA" id="ARBA00004613"/>
    </source>
</evidence>
<dbReference type="AlphaFoldDB" id="A0ABD1CRG3"/>
<comment type="caution">
    <text evidence="14">The sequence shown here is derived from an EMBL/GenBank/DDBJ whole genome shotgun (WGS) entry which is preliminary data.</text>
</comment>
<dbReference type="InterPro" id="IPR045473">
    <property type="entry name" value="ASM_C"/>
</dbReference>
<name>A0ABD1CRG3_CULPP</name>
<dbReference type="Gene3D" id="3.60.21.10">
    <property type="match status" value="2"/>
</dbReference>
<keyword evidence="11" id="KW-0326">Glycosidase</keyword>
<keyword evidence="6" id="KW-0732">Signal</keyword>
<comment type="subcellular location">
    <subcellularLocation>
        <location evidence="2">Secreted</location>
    </subcellularLocation>
</comment>
<evidence type="ECO:0000256" key="11">
    <source>
        <dbReference type="ARBA" id="ARBA00023295"/>
    </source>
</evidence>
<evidence type="ECO:0000256" key="5">
    <source>
        <dbReference type="ARBA" id="ARBA00022723"/>
    </source>
</evidence>
<dbReference type="GO" id="GO:0004767">
    <property type="term" value="F:sphingomyelin phosphodiesterase activity"/>
    <property type="evidence" value="ECO:0007669"/>
    <property type="project" value="UniProtKB-EC"/>
</dbReference>
<reference evidence="14 15" key="1">
    <citation type="submission" date="2024-05" db="EMBL/GenBank/DDBJ databases">
        <title>Culex pipiens pipiens assembly and annotation.</title>
        <authorList>
            <person name="Alout H."/>
            <person name="Durand T."/>
        </authorList>
    </citation>
    <scope>NUCLEOTIDE SEQUENCE [LARGE SCALE GENOMIC DNA]</scope>
    <source>
        <strain evidence="14">HA-2024</strain>
        <tissue evidence="14">Whole body</tissue>
    </source>
</reference>
<dbReference type="InterPro" id="IPR041805">
    <property type="entry name" value="ASMase/PPN1_MPP"/>
</dbReference>
<dbReference type="PROSITE" id="PS50015">
    <property type="entry name" value="SAP_B"/>
    <property type="match status" value="1"/>
</dbReference>
<evidence type="ECO:0000313" key="14">
    <source>
        <dbReference type="EMBL" id="KAL1378825.1"/>
    </source>
</evidence>
<evidence type="ECO:0000256" key="9">
    <source>
        <dbReference type="ARBA" id="ARBA00023157"/>
    </source>
</evidence>
<evidence type="ECO:0000256" key="6">
    <source>
        <dbReference type="ARBA" id="ARBA00022729"/>
    </source>
</evidence>
<comment type="catalytic activity">
    <reaction evidence="12">
        <text>a sphingomyelin + H2O = phosphocholine + an N-acylsphing-4-enine + H(+)</text>
        <dbReference type="Rhea" id="RHEA:19253"/>
        <dbReference type="ChEBI" id="CHEBI:15377"/>
        <dbReference type="ChEBI" id="CHEBI:15378"/>
        <dbReference type="ChEBI" id="CHEBI:17636"/>
        <dbReference type="ChEBI" id="CHEBI:52639"/>
        <dbReference type="ChEBI" id="CHEBI:295975"/>
        <dbReference type="EC" id="3.1.4.12"/>
    </reaction>
    <physiologicalReaction direction="left-to-right" evidence="12">
        <dbReference type="Rhea" id="RHEA:19254"/>
    </physiologicalReaction>
</comment>
<dbReference type="InterPro" id="IPR008139">
    <property type="entry name" value="SaposinB_dom"/>
</dbReference>
<proteinExistence type="inferred from homology"/>
<evidence type="ECO:0000259" key="13">
    <source>
        <dbReference type="PROSITE" id="PS50015"/>
    </source>
</evidence>
<organism evidence="14 15">
    <name type="scientific">Culex pipiens pipiens</name>
    <name type="common">Northern house mosquito</name>
    <dbReference type="NCBI Taxonomy" id="38569"/>
    <lineage>
        <taxon>Eukaryota</taxon>
        <taxon>Metazoa</taxon>
        <taxon>Ecdysozoa</taxon>
        <taxon>Arthropoda</taxon>
        <taxon>Hexapoda</taxon>
        <taxon>Insecta</taxon>
        <taxon>Pterygota</taxon>
        <taxon>Neoptera</taxon>
        <taxon>Endopterygota</taxon>
        <taxon>Diptera</taxon>
        <taxon>Nematocera</taxon>
        <taxon>Culicoidea</taxon>
        <taxon>Culicidae</taxon>
        <taxon>Culicinae</taxon>
        <taxon>Culicini</taxon>
        <taxon>Culex</taxon>
        <taxon>Culex</taxon>
    </lineage>
</organism>
<evidence type="ECO:0000256" key="8">
    <source>
        <dbReference type="ARBA" id="ARBA00022833"/>
    </source>
</evidence>
<evidence type="ECO:0000256" key="4">
    <source>
        <dbReference type="ARBA" id="ARBA00022525"/>
    </source>
</evidence>
<dbReference type="PANTHER" id="PTHR10340">
    <property type="entry name" value="SPHINGOMYELIN PHOSPHODIESTERASE"/>
    <property type="match status" value="1"/>
</dbReference>
<dbReference type="GO" id="GO:0016798">
    <property type="term" value="F:hydrolase activity, acting on glycosyl bonds"/>
    <property type="evidence" value="ECO:0007669"/>
    <property type="project" value="UniProtKB-KW"/>
</dbReference>
<dbReference type="CDD" id="cd00842">
    <property type="entry name" value="MPP_ASMase"/>
    <property type="match status" value="2"/>
</dbReference>
<evidence type="ECO:0000256" key="7">
    <source>
        <dbReference type="ARBA" id="ARBA00022801"/>
    </source>
</evidence>
<dbReference type="FunFam" id="3.60.21.10:FF:000077">
    <property type="entry name" value="Sphingomyelin phosphodiesterase"/>
    <property type="match status" value="1"/>
</dbReference>
<keyword evidence="4" id="KW-0964">Secreted</keyword>
<comment type="similarity">
    <text evidence="3">Belongs to the acid sphingomyelinase family.</text>
</comment>
<dbReference type="GO" id="GO:0046872">
    <property type="term" value="F:metal ion binding"/>
    <property type="evidence" value="ECO:0007669"/>
    <property type="project" value="UniProtKB-KW"/>
</dbReference>
<sequence length="1174" mass="134315">MMQVTQGLCRLAEYPKEYCADLINIFIDSIIEILQTNDHITSHDICALPLGPIGCVQEPTGASVDPVKLDDFNFKSTVSVAYNKTWPTKILHITDIHYDPKYVGGVESEEVVKQCKKMFGCCRVGNTGKPGETYWGNYNHCDTPKTLLEASLKKIAEQHPDAKMVYLTGDLVRHHITELDFETLKADTDYVLGLFIEIFKDIPLVFAIGNHDTDVFGMFSSGSKYGNAGQSKVYKYYQGWIEKLWKNGQITRKPREIEWPQNGEGYYSIPTKERLRLIVLNSNIAYMYNWWLLADPNLYHAQLQWLQDTLARAEQQHQKVHILSHIAPNHYSLLPSWSQQFQRIVERYRNTITAQFNGHSHLTEFAMFYDSQKPTEPIGVAWNGGSLTPHSFHNPNYHVAMLESGKFSVSTLETYTIDLGKVNKDSSKIPTWELSSNMTEEFKLKDLSLKSLDELVQRMTKSEALVQQYWRYAVKKGPRSLSELSGECKPGPPLSPISTKLGSPSIAQAYQHSLYLSPEPNSSIQSTPDRQSHNRTVEMKSSVVCFAFLLITLSAVRSSTLIDSTIIGGDNVAVEVQIAKYKAEFLEEFQHYQSTGQRSANFDRLLDLIKRSNIRVSLDEMPHARSPKVCLTCLSASHTFLELYKKSESKQKGELVKLAQDICHLYNLKSYVCDGLVELNSDMMLFILSQLQYLPSAERVCEVAFQGEDCVAKSSNLLEDRYPKVVISESHHTLKTSKVSTVRSAGEPMTIIHITDIHYDPDYEVGINADCGSEACCRHVPDLDPADSSNAAGFWGDYRECDTPWHAVVDVMEQIRKQHPDVVAVYFTGDIIHHFTWNTTLESNEQAMVQIFQLLKERFAGIPLYPILGNHEAHPANLYAPNDVPATLNSKYLYDFVAKQWEDWLPEDPTIQQTIADGAYYTAITPLGHRIIALNNNPCYVHNWWLLFSDNYYIRQLQWLHDTLQDAEQAGEQVHILGHVPSYDNYCYVGWTREYRKIVERFAHIIQGQFNGHSHLDEFNVYYRKDDLTAAVNVAWNGASTTTFTRLNPNYKVFYVDGESFEILDQETWIYNLTEANLTPDQPPRWFKEYSFREHYNLTDLSPRSLDQLLQRLAGSDEALYDYWRLKQKNADPMLTRGCDEDCLRETLCAVVRTEYGDDRVCDRLVGGKEREEL</sequence>
<dbReference type="GO" id="GO:0046513">
    <property type="term" value="P:ceramide biosynthetic process"/>
    <property type="evidence" value="ECO:0007669"/>
    <property type="project" value="UniProtKB-ARBA"/>
</dbReference>
<dbReference type="PANTHER" id="PTHR10340:SF29">
    <property type="entry name" value="SPHINGOMYELIN PHOSPHODIESTERASE"/>
    <property type="match status" value="1"/>
</dbReference>
<dbReference type="GO" id="GO:0005576">
    <property type="term" value="C:extracellular region"/>
    <property type="evidence" value="ECO:0007669"/>
    <property type="project" value="UniProtKB-SubCell"/>
</dbReference>